<reference evidence="16" key="1">
    <citation type="submission" date="2023-07" db="EMBL/GenBank/DDBJ databases">
        <authorList>
            <person name="Haufschild T."/>
            <person name="Kallscheuer N."/>
            <person name="Hammer J."/>
            <person name="Kohn T."/>
            <person name="Kabuu M."/>
            <person name="Jogler M."/>
            <person name="Wohfarth N."/>
            <person name="Heuer A."/>
            <person name="Rohde M."/>
            <person name="van Teeseling M.C.F."/>
            <person name="Jogler C."/>
        </authorList>
    </citation>
    <scope>NUCLEOTIDE SEQUENCE</scope>
    <source>
        <strain evidence="15">Strain 138</strain>
        <strain evidence="16">Strain 318</strain>
    </source>
</reference>
<comment type="pathway">
    <text evidence="6">Amino-sugar metabolism; 1,6-anhydro-N-acetylmuramate degradation.</text>
</comment>
<evidence type="ECO:0000313" key="16">
    <source>
        <dbReference type="EMBL" id="WKW14433.1"/>
    </source>
</evidence>
<dbReference type="RefSeq" id="WP_367887221.1">
    <property type="nucleotide sequence ID" value="NZ_CP130612.1"/>
</dbReference>
<dbReference type="SUPFAM" id="SSF53697">
    <property type="entry name" value="SIS domain"/>
    <property type="match status" value="1"/>
</dbReference>
<dbReference type="PANTHER" id="PTHR10088">
    <property type="entry name" value="GLUCOKINASE REGULATORY PROTEIN"/>
    <property type="match status" value="1"/>
</dbReference>
<evidence type="ECO:0000256" key="7">
    <source>
        <dbReference type="ARBA" id="ARBA00060672"/>
    </source>
</evidence>
<evidence type="ECO:0000256" key="13">
    <source>
        <dbReference type="HAMAP-Rule" id="MF_00068"/>
    </source>
</evidence>
<dbReference type="EC" id="4.2.1.126" evidence="9 13"/>
<comment type="similarity">
    <text evidence="8 13">Belongs to the GCKR-like family. MurNAc-6-P etherase subfamily.</text>
</comment>
<dbReference type="GO" id="GO:0016803">
    <property type="term" value="F:ether hydrolase activity"/>
    <property type="evidence" value="ECO:0007669"/>
    <property type="project" value="TreeGrafter"/>
</dbReference>
<evidence type="ECO:0000256" key="6">
    <source>
        <dbReference type="ARBA" id="ARBA00060595"/>
    </source>
</evidence>
<comment type="pathway">
    <text evidence="7">Cell wall biogenesis.</text>
</comment>
<dbReference type="Pfam" id="PF22645">
    <property type="entry name" value="GKRP_SIS_N"/>
    <property type="match status" value="1"/>
</dbReference>
<evidence type="ECO:0000256" key="10">
    <source>
        <dbReference type="ARBA" id="ARBA00070061"/>
    </source>
</evidence>
<accession>A0AA49JTT7</accession>
<dbReference type="PANTHER" id="PTHR10088:SF4">
    <property type="entry name" value="GLUCOKINASE REGULATORY PROTEIN"/>
    <property type="match status" value="1"/>
</dbReference>
<dbReference type="CDD" id="cd05007">
    <property type="entry name" value="SIS_Etherase"/>
    <property type="match status" value="1"/>
</dbReference>
<dbReference type="FunFam" id="1.10.8.1080:FF:000001">
    <property type="entry name" value="N-acetylmuramic acid 6-phosphate etherase"/>
    <property type="match status" value="1"/>
</dbReference>
<evidence type="ECO:0000256" key="3">
    <source>
        <dbReference type="ARBA" id="ARBA00023277"/>
    </source>
</evidence>
<dbReference type="FunFam" id="3.40.50.10490:FF:000014">
    <property type="entry name" value="N-acetylmuramic acid 6-phosphate etherase"/>
    <property type="match status" value="1"/>
</dbReference>
<evidence type="ECO:0000256" key="4">
    <source>
        <dbReference type="ARBA" id="ARBA00051747"/>
    </source>
</evidence>
<evidence type="ECO:0000256" key="12">
    <source>
        <dbReference type="ARBA" id="ARBA00084049"/>
    </source>
</evidence>
<organism evidence="16 17">
    <name type="scientific">Pseudogemmatithrix spongiicola</name>
    <dbReference type="NCBI Taxonomy" id="3062599"/>
    <lineage>
        <taxon>Bacteria</taxon>
        <taxon>Pseudomonadati</taxon>
        <taxon>Gemmatimonadota</taxon>
        <taxon>Gemmatimonadia</taxon>
        <taxon>Gemmatimonadales</taxon>
        <taxon>Gemmatimonadaceae</taxon>
        <taxon>Pseudogemmatithrix</taxon>
    </lineage>
</organism>
<dbReference type="NCBIfam" id="NF003915">
    <property type="entry name" value="PRK05441.1"/>
    <property type="match status" value="1"/>
</dbReference>
<evidence type="ECO:0000256" key="8">
    <source>
        <dbReference type="ARBA" id="ARBA00061234"/>
    </source>
</evidence>
<evidence type="ECO:0000256" key="1">
    <source>
        <dbReference type="ARBA" id="ARBA00011738"/>
    </source>
</evidence>
<evidence type="ECO:0000313" key="15">
    <source>
        <dbReference type="EMBL" id="WKW11523.1"/>
    </source>
</evidence>
<dbReference type="PROSITE" id="PS01272">
    <property type="entry name" value="GCKR"/>
    <property type="match status" value="1"/>
</dbReference>
<dbReference type="GO" id="GO:0016835">
    <property type="term" value="F:carbon-oxygen lyase activity"/>
    <property type="evidence" value="ECO:0007669"/>
    <property type="project" value="UniProtKB-UniRule"/>
</dbReference>
<feature type="domain" description="SIS" evidence="14">
    <location>
        <begin position="54"/>
        <end position="218"/>
    </location>
</feature>
<dbReference type="EMBL" id="CP130613">
    <property type="protein sequence ID" value="WKW14433.1"/>
    <property type="molecule type" value="Genomic_DNA"/>
</dbReference>
<feature type="active site" evidence="13">
    <location>
        <position position="113"/>
    </location>
</feature>
<protein>
    <recommendedName>
        <fullName evidence="10 13">N-acetylmuramic acid 6-phosphate etherase</fullName>
        <shortName evidence="13">MurNAc-6-P etherase</shortName>
        <ecNumber evidence="9 13">4.2.1.126</ecNumber>
    </recommendedName>
    <alternativeName>
        <fullName evidence="12 13">N-acetylmuramic acid 6-phosphate hydrolase</fullName>
    </alternativeName>
    <alternativeName>
        <fullName evidence="11 13">N-acetylmuramic acid 6-phosphate lyase</fullName>
    </alternativeName>
</protein>
<evidence type="ECO:0000256" key="2">
    <source>
        <dbReference type="ARBA" id="ARBA00023239"/>
    </source>
</evidence>
<dbReference type="GO" id="GO:0046348">
    <property type="term" value="P:amino sugar catabolic process"/>
    <property type="evidence" value="ECO:0007669"/>
    <property type="project" value="InterPro"/>
</dbReference>
<dbReference type="Gene3D" id="3.40.50.10490">
    <property type="entry name" value="Glucose-6-phosphate isomerase like protein, domain 1"/>
    <property type="match status" value="2"/>
</dbReference>
<dbReference type="NCBIfam" id="TIGR00274">
    <property type="entry name" value="N-acetylmuramic acid 6-phosphate etherase"/>
    <property type="match status" value="1"/>
</dbReference>
<dbReference type="GO" id="GO:0009254">
    <property type="term" value="P:peptidoglycan turnover"/>
    <property type="evidence" value="ECO:0007669"/>
    <property type="project" value="TreeGrafter"/>
</dbReference>
<accession>A0AA49JZH6</accession>
<dbReference type="AlphaFoldDB" id="A0AA49JZH6"/>
<keyword evidence="17" id="KW-1185">Reference proteome</keyword>
<comment type="subunit">
    <text evidence="1 13">Homodimer.</text>
</comment>
<dbReference type="Proteomes" id="UP001229955">
    <property type="component" value="Chromosome"/>
</dbReference>
<evidence type="ECO:0000256" key="9">
    <source>
        <dbReference type="ARBA" id="ARBA00067056"/>
    </source>
</evidence>
<proteinExistence type="inferred from homology"/>
<keyword evidence="2 13" id="KW-0456">Lyase</keyword>
<comment type="pathway">
    <text evidence="5 13">Amino-sugar metabolism; N-acetylmuramate degradation.</text>
</comment>
<dbReference type="NCBIfam" id="NF009222">
    <property type="entry name" value="PRK12570.1"/>
    <property type="match status" value="1"/>
</dbReference>
<dbReference type="EMBL" id="CP130612">
    <property type="protein sequence ID" value="WKW11523.1"/>
    <property type="molecule type" value="Genomic_DNA"/>
</dbReference>
<evidence type="ECO:0000313" key="17">
    <source>
        <dbReference type="Proteomes" id="UP001229955"/>
    </source>
</evidence>
<comment type="miscellaneous">
    <text evidence="13">A lyase-type mechanism (elimination/hydration) is suggested for the cleavage of the lactyl ether bond of MurNAc 6-phosphate, with the formation of an alpha,beta-unsaturated aldehyde intermediate with (E)-stereochemistry, followed by the syn addition of water to give product.</text>
</comment>
<keyword evidence="3 13" id="KW-0119">Carbohydrate metabolism</keyword>
<dbReference type="GO" id="GO:0097367">
    <property type="term" value="F:carbohydrate derivative binding"/>
    <property type="evidence" value="ECO:0007669"/>
    <property type="project" value="InterPro"/>
</dbReference>
<comment type="catalytic activity">
    <reaction evidence="4 13">
        <text>N-acetyl-D-muramate 6-phosphate + H2O = N-acetyl-D-glucosamine 6-phosphate + (R)-lactate</text>
        <dbReference type="Rhea" id="RHEA:26410"/>
        <dbReference type="ChEBI" id="CHEBI:15377"/>
        <dbReference type="ChEBI" id="CHEBI:16004"/>
        <dbReference type="ChEBI" id="CHEBI:57513"/>
        <dbReference type="ChEBI" id="CHEBI:58722"/>
        <dbReference type="EC" id="4.2.1.126"/>
    </reaction>
</comment>
<evidence type="ECO:0000259" key="14">
    <source>
        <dbReference type="PROSITE" id="PS51464"/>
    </source>
</evidence>
<sequence length="305" mass="31911">MLDPRVTERRNPRSADVDLATPLEIVDLMNAEDRTVADAVATQREPIAATIALVERAFRDGHRLFYVGAGTSGRLGVLDAAECPPTFGSDPQMVQGIIAGGTAALTRAQEGAEDRPDGAREDLTAAGVRAGDVVVGIAASGTTPYVRAALAHAKSIGARAVILACSPPPAELLASVDVAILPITGPEVVTGSTRLKAGTATKLVLNTITTGAMVRLGKTYGNLMVDLRATNDKLRDRAERLVIGTCGVERDEARRLLQRADGHVKLAIVMRKLGLDADAARARLDAAGGVIRRVIAEAPPPVERA</sequence>
<dbReference type="InterPro" id="IPR005488">
    <property type="entry name" value="Etherase_MurQ"/>
</dbReference>
<dbReference type="KEGG" id="pspc:Strain318_000778"/>
<dbReference type="Gene3D" id="1.10.8.1080">
    <property type="match status" value="1"/>
</dbReference>
<dbReference type="InterPro" id="IPR005486">
    <property type="entry name" value="Glucokinase_regulatory_CS"/>
</dbReference>
<name>A0AA49JZH6_9BACT</name>
<dbReference type="InterPro" id="IPR040190">
    <property type="entry name" value="MURQ/GCKR"/>
</dbReference>
<feature type="active site" description="Proton donor" evidence="13">
    <location>
        <position position="82"/>
    </location>
</feature>
<dbReference type="InterPro" id="IPR001347">
    <property type="entry name" value="SIS_dom"/>
</dbReference>
<dbReference type="InterPro" id="IPR046348">
    <property type="entry name" value="SIS_dom_sf"/>
</dbReference>
<gene>
    <name evidence="13 16" type="primary">murQ</name>
    <name evidence="15" type="ORF">Strain138_000778</name>
    <name evidence="16" type="ORF">Strain318_000778</name>
</gene>
<comment type="function">
    <text evidence="13">Specifically catalyzes the cleavage of the D-lactyl ether substituent of MurNAc 6-phosphate, producing GlcNAc 6-phosphate and D-lactate.</text>
</comment>
<evidence type="ECO:0000256" key="11">
    <source>
        <dbReference type="ARBA" id="ARBA00077905"/>
    </source>
</evidence>
<evidence type="ECO:0000256" key="5">
    <source>
        <dbReference type="ARBA" id="ARBA00060532"/>
    </source>
</evidence>
<dbReference type="PROSITE" id="PS51464">
    <property type="entry name" value="SIS"/>
    <property type="match status" value="1"/>
</dbReference>
<dbReference type="HAMAP" id="MF_00068">
    <property type="entry name" value="MurQ"/>
    <property type="match status" value="1"/>
</dbReference>